<sequence>MDIRMIHGVPHMECRYLGGGKVLQLTDAGTDRRFGFRTMNASIYWGKENRVQEIEPQMEKHRMGEFYFAEHERNYTYFFHLEAIEGAADRMECVLYRYLLEEQKMEELLRFTDRPSLYQKDKQLKVFVLNANYILLQFAYRRSTLDNTHEGYYDFEQVLYDLDEKLKYQVTEENISAYGIETIFPLERNLCAVRVGYSQMEGGFSSFTKGDAPVELLGIIPITQMISELILSQSQLSMEVICSVQFYETIYGLSMTGDHLIFSRVFRENEGRELVNYNWKTKEIQRYPYKKSAGEELPGTGCLIQGRPYLVNGDSSHAHLVPLDKRNGEIRFQNRSRLAGIAGNLLCIENMRKKMFTGRQETVYEVYQYPEMKQLLRERGAGLCWLEAPDLNIVYMFLCNEEE</sequence>
<name>A0A4Q7P0R6_9FIRM</name>
<organism evidence="1 2">
    <name type="scientific">Cuneatibacter caecimuris</name>
    <dbReference type="NCBI Taxonomy" id="1796618"/>
    <lineage>
        <taxon>Bacteria</taxon>
        <taxon>Bacillati</taxon>
        <taxon>Bacillota</taxon>
        <taxon>Clostridia</taxon>
        <taxon>Lachnospirales</taxon>
        <taxon>Lachnospiraceae</taxon>
        <taxon>Cuneatibacter</taxon>
    </lineage>
</organism>
<gene>
    <name evidence="1" type="ORF">EV209_2695</name>
</gene>
<dbReference type="EMBL" id="SGXF01000006">
    <property type="protein sequence ID" value="RZS92950.1"/>
    <property type="molecule type" value="Genomic_DNA"/>
</dbReference>
<comment type="caution">
    <text evidence="1">The sequence shown here is derived from an EMBL/GenBank/DDBJ whole genome shotgun (WGS) entry which is preliminary data.</text>
</comment>
<dbReference type="AlphaFoldDB" id="A0A4Q7P0R6"/>
<proteinExistence type="predicted"/>
<reference evidence="1 2" key="1">
    <citation type="submission" date="2019-02" db="EMBL/GenBank/DDBJ databases">
        <title>Genomic Encyclopedia of Type Strains, Phase IV (KMG-IV): sequencing the most valuable type-strain genomes for metagenomic binning, comparative biology and taxonomic classification.</title>
        <authorList>
            <person name="Goeker M."/>
        </authorList>
    </citation>
    <scope>NUCLEOTIDE SEQUENCE [LARGE SCALE GENOMIC DNA]</scope>
    <source>
        <strain evidence="1 2">DSM 29486</strain>
    </source>
</reference>
<dbReference type="RefSeq" id="WP_130435950.1">
    <property type="nucleotide sequence ID" value="NZ_SGXF01000006.1"/>
</dbReference>
<accession>A0A4Q7P0R6</accession>
<evidence type="ECO:0000313" key="1">
    <source>
        <dbReference type="EMBL" id="RZS92950.1"/>
    </source>
</evidence>
<dbReference type="Proteomes" id="UP000292927">
    <property type="component" value="Unassembled WGS sequence"/>
</dbReference>
<keyword evidence="2" id="KW-1185">Reference proteome</keyword>
<protein>
    <submittedName>
        <fullName evidence="1">Uncharacterized protein</fullName>
    </submittedName>
</protein>
<evidence type="ECO:0000313" key="2">
    <source>
        <dbReference type="Proteomes" id="UP000292927"/>
    </source>
</evidence>